<feature type="chain" id="PRO_5040342678" description="Ionotropic receptor" evidence="9">
    <location>
        <begin position="19"/>
        <end position="681"/>
    </location>
</feature>
<keyword evidence="4 8" id="KW-1133">Transmembrane helix</keyword>
<keyword evidence="7" id="KW-0325">Glycoprotein</keyword>
<dbReference type="PANTHER" id="PTHR42643:SF38">
    <property type="entry name" value="IONOTROPIC RECEPTOR 100A"/>
    <property type="match status" value="1"/>
</dbReference>
<keyword evidence="5 8" id="KW-0472">Membrane</keyword>
<keyword evidence="11" id="KW-1185">Reference proteome</keyword>
<evidence type="ECO:0000256" key="2">
    <source>
        <dbReference type="ARBA" id="ARBA00022475"/>
    </source>
</evidence>
<keyword evidence="6" id="KW-0675">Receptor</keyword>
<keyword evidence="9" id="KW-0732">Signal</keyword>
<dbReference type="OrthoDB" id="7799987at2759"/>
<dbReference type="EMBL" id="OU895878">
    <property type="protein sequence ID" value="CAG9803517.1"/>
    <property type="molecule type" value="Genomic_DNA"/>
</dbReference>
<evidence type="ECO:0000313" key="10">
    <source>
        <dbReference type="EMBL" id="CAG9803517.1"/>
    </source>
</evidence>
<evidence type="ECO:0000256" key="5">
    <source>
        <dbReference type="ARBA" id="ARBA00023136"/>
    </source>
</evidence>
<dbReference type="Proteomes" id="UP001153620">
    <property type="component" value="Chromosome 2"/>
</dbReference>
<reference evidence="10" key="1">
    <citation type="submission" date="2022-01" db="EMBL/GenBank/DDBJ databases">
        <authorList>
            <person name="King R."/>
        </authorList>
    </citation>
    <scope>NUCLEOTIDE SEQUENCE</scope>
</reference>
<feature type="signal peptide" evidence="9">
    <location>
        <begin position="1"/>
        <end position="18"/>
    </location>
</feature>
<feature type="transmembrane region" description="Helical" evidence="8">
    <location>
        <begin position="565"/>
        <end position="583"/>
    </location>
</feature>
<sequence>MELKNLLVKFLIISLISAVPQAQLTNAILNVVDNSIKWDKLTSRLGQMMMHSDVAAKKKAINVLIFSMVDQQGSLEFNGMLQSLAKHQPEAFSYSLKEFKVSKVEVRFEFSILLMDSSILNYDSFIRQNFILIFPDLSTKFFVIMTRSLDIRKVFNVWNVLSRNGYYNVYIVLHSNTVFKMFRTYLEDDHFQMIETNDTKFLTVKEMSEDSWMLHINIIYYNSYPMSYIENGDIIGSDGKLMHEFSKRVKIPFRIINRNMEKLLLNEIIQYLTTVADICLYANLNLKGDNVYNVWLNEMDGLCVLTPRNIPISSYDNLALPLDSMSLVMSFVSTVSVIVSWKLISIYTANGRSLQSIIVAILEIIFNTGASGIEQITKKEVILLYSFIFSSIILDSFYESLLLAFMLAEQTWRSAYDLTELNDSDTKFFKFYSKKAAEFGKVPSIREDLILNFVDIRSMTSLMIPKSFDENLVYLVSCKYADSFIKSTRNFNENRRIFDIIRITKMFQGYPVRKGFPFQDEFKTLVRTWSESGINKFWQKQSLERSMKYNKHKSNNKDEYFDMQFPLILLFTGCTVAFLAFIYENITSRCNSISMKRGRKGEDRLNIQKPRKVKLTKWMNKFIYKDTFDSTQFNHINHKREAMKCRELISGGYFVIRKIRKRKQYRQIIQVRPHLKTNRCN</sequence>
<evidence type="ECO:0000256" key="1">
    <source>
        <dbReference type="ARBA" id="ARBA00004651"/>
    </source>
</evidence>
<protein>
    <recommendedName>
        <fullName evidence="12">Ionotropic receptor</fullName>
    </recommendedName>
</protein>
<evidence type="ECO:0000256" key="9">
    <source>
        <dbReference type="SAM" id="SignalP"/>
    </source>
</evidence>
<comment type="subcellular location">
    <subcellularLocation>
        <location evidence="1">Cell membrane</location>
        <topology evidence="1">Multi-pass membrane protein</topology>
    </subcellularLocation>
</comment>
<proteinExistence type="predicted"/>
<evidence type="ECO:0008006" key="12">
    <source>
        <dbReference type="Google" id="ProtNLM"/>
    </source>
</evidence>
<evidence type="ECO:0000256" key="3">
    <source>
        <dbReference type="ARBA" id="ARBA00022692"/>
    </source>
</evidence>
<evidence type="ECO:0000256" key="7">
    <source>
        <dbReference type="ARBA" id="ARBA00023180"/>
    </source>
</evidence>
<keyword evidence="2" id="KW-1003">Cell membrane</keyword>
<evidence type="ECO:0000256" key="8">
    <source>
        <dbReference type="SAM" id="Phobius"/>
    </source>
</evidence>
<evidence type="ECO:0000313" key="11">
    <source>
        <dbReference type="Proteomes" id="UP001153620"/>
    </source>
</evidence>
<name>A0A9N9WRN3_9DIPT</name>
<dbReference type="PANTHER" id="PTHR42643">
    <property type="entry name" value="IONOTROPIC RECEPTOR 20A-RELATED"/>
    <property type="match status" value="1"/>
</dbReference>
<dbReference type="GO" id="GO:0005886">
    <property type="term" value="C:plasma membrane"/>
    <property type="evidence" value="ECO:0007669"/>
    <property type="project" value="UniProtKB-SubCell"/>
</dbReference>
<gene>
    <name evidence="10" type="ORF">CHIRRI_LOCUS6417</name>
</gene>
<evidence type="ECO:0000256" key="6">
    <source>
        <dbReference type="ARBA" id="ARBA00023170"/>
    </source>
</evidence>
<keyword evidence="3 8" id="KW-0812">Transmembrane</keyword>
<organism evidence="10 11">
    <name type="scientific">Chironomus riparius</name>
    <dbReference type="NCBI Taxonomy" id="315576"/>
    <lineage>
        <taxon>Eukaryota</taxon>
        <taxon>Metazoa</taxon>
        <taxon>Ecdysozoa</taxon>
        <taxon>Arthropoda</taxon>
        <taxon>Hexapoda</taxon>
        <taxon>Insecta</taxon>
        <taxon>Pterygota</taxon>
        <taxon>Neoptera</taxon>
        <taxon>Endopterygota</taxon>
        <taxon>Diptera</taxon>
        <taxon>Nematocera</taxon>
        <taxon>Chironomoidea</taxon>
        <taxon>Chironomidae</taxon>
        <taxon>Chironominae</taxon>
        <taxon>Chironomus</taxon>
    </lineage>
</organism>
<dbReference type="InterPro" id="IPR052192">
    <property type="entry name" value="Insect_Ionotropic_Sensory_Rcpt"/>
</dbReference>
<accession>A0A9N9WRN3</accession>
<reference evidence="10" key="2">
    <citation type="submission" date="2022-10" db="EMBL/GenBank/DDBJ databases">
        <authorList>
            <consortium name="ENA_rothamsted_submissions"/>
            <consortium name="culmorum"/>
            <person name="King R."/>
        </authorList>
    </citation>
    <scope>NUCLEOTIDE SEQUENCE</scope>
</reference>
<dbReference type="AlphaFoldDB" id="A0A9N9WRN3"/>
<evidence type="ECO:0000256" key="4">
    <source>
        <dbReference type="ARBA" id="ARBA00022989"/>
    </source>
</evidence>